<reference evidence="1" key="2">
    <citation type="submission" date="2020-11" db="EMBL/GenBank/DDBJ databases">
        <authorList>
            <person name="McCartney M.A."/>
            <person name="Auch B."/>
            <person name="Kono T."/>
            <person name="Mallez S."/>
            <person name="Becker A."/>
            <person name="Gohl D.M."/>
            <person name="Silverstein K.A.T."/>
            <person name="Koren S."/>
            <person name="Bechman K.B."/>
            <person name="Herman A."/>
            <person name="Abrahante J.E."/>
            <person name="Garbe J."/>
        </authorList>
    </citation>
    <scope>NUCLEOTIDE SEQUENCE</scope>
    <source>
        <strain evidence="1">Duluth1</strain>
        <tissue evidence="1">Whole animal</tissue>
    </source>
</reference>
<dbReference type="EMBL" id="JAIWYP010000006">
    <property type="protein sequence ID" value="KAH3812191.1"/>
    <property type="molecule type" value="Genomic_DNA"/>
</dbReference>
<evidence type="ECO:0000313" key="1">
    <source>
        <dbReference type="EMBL" id="KAH3812191.1"/>
    </source>
</evidence>
<proteinExistence type="predicted"/>
<keyword evidence="2" id="KW-1185">Reference proteome</keyword>
<reference evidence="1" key="1">
    <citation type="journal article" date="2019" name="bioRxiv">
        <title>The Genome of the Zebra Mussel, Dreissena polymorpha: A Resource for Invasive Species Research.</title>
        <authorList>
            <person name="McCartney M.A."/>
            <person name="Auch B."/>
            <person name="Kono T."/>
            <person name="Mallez S."/>
            <person name="Zhang Y."/>
            <person name="Obille A."/>
            <person name="Becker A."/>
            <person name="Abrahante J.E."/>
            <person name="Garbe J."/>
            <person name="Badalamenti J.P."/>
            <person name="Herman A."/>
            <person name="Mangelson H."/>
            <person name="Liachko I."/>
            <person name="Sullivan S."/>
            <person name="Sone E.D."/>
            <person name="Koren S."/>
            <person name="Silverstein K.A.T."/>
            <person name="Beckman K.B."/>
            <person name="Gohl D.M."/>
        </authorList>
    </citation>
    <scope>NUCLEOTIDE SEQUENCE</scope>
    <source>
        <strain evidence="1">Duluth1</strain>
        <tissue evidence="1">Whole animal</tissue>
    </source>
</reference>
<dbReference type="Proteomes" id="UP000828390">
    <property type="component" value="Unassembled WGS sequence"/>
</dbReference>
<organism evidence="1 2">
    <name type="scientific">Dreissena polymorpha</name>
    <name type="common">Zebra mussel</name>
    <name type="synonym">Mytilus polymorpha</name>
    <dbReference type="NCBI Taxonomy" id="45954"/>
    <lineage>
        <taxon>Eukaryota</taxon>
        <taxon>Metazoa</taxon>
        <taxon>Spiralia</taxon>
        <taxon>Lophotrochozoa</taxon>
        <taxon>Mollusca</taxon>
        <taxon>Bivalvia</taxon>
        <taxon>Autobranchia</taxon>
        <taxon>Heteroconchia</taxon>
        <taxon>Euheterodonta</taxon>
        <taxon>Imparidentia</taxon>
        <taxon>Neoheterodontei</taxon>
        <taxon>Myida</taxon>
        <taxon>Dreissenoidea</taxon>
        <taxon>Dreissenidae</taxon>
        <taxon>Dreissena</taxon>
    </lineage>
</organism>
<sequence>MDLAEEGPAEQKFVNKEWLPKVITKKARHANAFKEFGVKFLDNENECNITGAAFLPNMDIYIVDKAN</sequence>
<evidence type="ECO:0000313" key="2">
    <source>
        <dbReference type="Proteomes" id="UP000828390"/>
    </source>
</evidence>
<accession>A0A9D4G7Y5</accession>
<protein>
    <submittedName>
        <fullName evidence="1">Uncharacterized protein</fullName>
    </submittedName>
</protein>
<comment type="caution">
    <text evidence="1">The sequence shown here is derived from an EMBL/GenBank/DDBJ whole genome shotgun (WGS) entry which is preliminary data.</text>
</comment>
<dbReference type="AlphaFoldDB" id="A0A9D4G7Y5"/>
<gene>
    <name evidence="1" type="ORF">DPMN_140615</name>
</gene>
<name>A0A9D4G7Y5_DREPO</name>